<dbReference type="GO" id="GO:0003723">
    <property type="term" value="F:RNA binding"/>
    <property type="evidence" value="ECO:0000318"/>
    <property type="project" value="GO_Central"/>
</dbReference>
<dbReference type="STRING" id="88036.D8SHN7"/>
<organism evidence="9">
    <name type="scientific">Selaginella moellendorffii</name>
    <name type="common">Spikemoss</name>
    <dbReference type="NCBI Taxonomy" id="88036"/>
    <lineage>
        <taxon>Eukaryota</taxon>
        <taxon>Viridiplantae</taxon>
        <taxon>Streptophyta</taxon>
        <taxon>Embryophyta</taxon>
        <taxon>Tracheophyta</taxon>
        <taxon>Lycopodiopsida</taxon>
        <taxon>Selaginellales</taxon>
        <taxon>Selaginellaceae</taxon>
        <taxon>Selaginella</taxon>
    </lineage>
</organism>
<dbReference type="InterPro" id="IPR012580">
    <property type="entry name" value="NUC153"/>
</dbReference>
<feature type="region of interest" description="Disordered" evidence="5">
    <location>
        <begin position="1"/>
        <end position="41"/>
    </location>
</feature>
<feature type="compositionally biased region" description="Acidic residues" evidence="5">
    <location>
        <begin position="147"/>
        <end position="162"/>
    </location>
</feature>
<dbReference type="HOGENOM" id="CLU_010564_0_1_1"/>
<dbReference type="eggNOG" id="KOG2318">
    <property type="taxonomic scope" value="Eukaryota"/>
</dbReference>
<evidence type="ECO:0000256" key="3">
    <source>
        <dbReference type="ARBA" id="ARBA00023054"/>
    </source>
</evidence>
<dbReference type="GO" id="GO:0006364">
    <property type="term" value="P:rRNA processing"/>
    <property type="evidence" value="ECO:0000318"/>
    <property type="project" value="GO_Central"/>
</dbReference>
<accession>D8SHN7</accession>
<dbReference type="InterPro" id="IPR039754">
    <property type="entry name" value="Esf1"/>
</dbReference>
<dbReference type="OMA" id="YEMEMSW"/>
<dbReference type="PANTHER" id="PTHR12202:SF0">
    <property type="entry name" value="ESF1 HOMOLOG"/>
    <property type="match status" value="1"/>
</dbReference>
<keyword evidence="3" id="KW-0175">Coiled coil</keyword>
<evidence type="ECO:0000256" key="5">
    <source>
        <dbReference type="SAM" id="MobiDB-lite"/>
    </source>
</evidence>
<evidence type="ECO:0000256" key="2">
    <source>
        <dbReference type="ARBA" id="ARBA00009087"/>
    </source>
</evidence>
<feature type="compositionally biased region" description="Basic residues" evidence="5">
    <location>
        <begin position="540"/>
        <end position="550"/>
    </location>
</feature>
<dbReference type="Pfam" id="PF25121">
    <property type="entry name" value="RRM_ESF1"/>
    <property type="match status" value="1"/>
</dbReference>
<feature type="region of interest" description="Disordered" evidence="5">
    <location>
        <begin position="362"/>
        <end position="517"/>
    </location>
</feature>
<feature type="compositionally biased region" description="Basic and acidic residues" evidence="5">
    <location>
        <begin position="1"/>
        <end position="35"/>
    </location>
</feature>
<feature type="region of interest" description="Disordered" evidence="5">
    <location>
        <begin position="62"/>
        <end position="168"/>
    </location>
</feature>
<comment type="similarity">
    <text evidence="2">Belongs to the ESF1 family.</text>
</comment>
<feature type="domain" description="ESF1 RRM" evidence="7">
    <location>
        <begin position="171"/>
        <end position="307"/>
    </location>
</feature>
<comment type="subcellular location">
    <subcellularLocation>
        <location evidence="1">Nucleus</location>
        <location evidence="1">Nucleolus</location>
    </subcellularLocation>
</comment>
<dbReference type="PANTHER" id="PTHR12202">
    <property type="entry name" value="ESF1 HOMOLOG"/>
    <property type="match status" value="1"/>
</dbReference>
<name>D8SHN7_SELML</name>
<reference evidence="8 9" key="1">
    <citation type="journal article" date="2011" name="Science">
        <title>The Selaginella genome identifies genetic changes associated with the evolution of vascular plants.</title>
        <authorList>
            <person name="Banks J.A."/>
            <person name="Nishiyama T."/>
            <person name="Hasebe M."/>
            <person name="Bowman J.L."/>
            <person name="Gribskov M."/>
            <person name="dePamphilis C."/>
            <person name="Albert V.A."/>
            <person name="Aono N."/>
            <person name="Aoyama T."/>
            <person name="Ambrose B.A."/>
            <person name="Ashton N.W."/>
            <person name="Axtell M.J."/>
            <person name="Barker E."/>
            <person name="Barker M.S."/>
            <person name="Bennetzen J.L."/>
            <person name="Bonawitz N.D."/>
            <person name="Chapple C."/>
            <person name="Cheng C."/>
            <person name="Correa L.G."/>
            <person name="Dacre M."/>
            <person name="DeBarry J."/>
            <person name="Dreyer I."/>
            <person name="Elias M."/>
            <person name="Engstrom E.M."/>
            <person name="Estelle M."/>
            <person name="Feng L."/>
            <person name="Finet C."/>
            <person name="Floyd S.K."/>
            <person name="Frommer W.B."/>
            <person name="Fujita T."/>
            <person name="Gramzow L."/>
            <person name="Gutensohn M."/>
            <person name="Harholt J."/>
            <person name="Hattori M."/>
            <person name="Heyl A."/>
            <person name="Hirai T."/>
            <person name="Hiwatashi Y."/>
            <person name="Ishikawa M."/>
            <person name="Iwata M."/>
            <person name="Karol K.G."/>
            <person name="Koehler B."/>
            <person name="Kolukisaoglu U."/>
            <person name="Kubo M."/>
            <person name="Kurata T."/>
            <person name="Lalonde S."/>
            <person name="Li K."/>
            <person name="Li Y."/>
            <person name="Litt A."/>
            <person name="Lyons E."/>
            <person name="Manning G."/>
            <person name="Maruyama T."/>
            <person name="Michael T.P."/>
            <person name="Mikami K."/>
            <person name="Miyazaki S."/>
            <person name="Morinaga S."/>
            <person name="Murata T."/>
            <person name="Mueller-Roeber B."/>
            <person name="Nelson D.R."/>
            <person name="Obara M."/>
            <person name="Oguri Y."/>
            <person name="Olmstead R.G."/>
            <person name="Onodera N."/>
            <person name="Petersen B.L."/>
            <person name="Pils B."/>
            <person name="Prigge M."/>
            <person name="Rensing S.A."/>
            <person name="Riano-Pachon D.M."/>
            <person name="Roberts A.W."/>
            <person name="Sato Y."/>
            <person name="Scheller H.V."/>
            <person name="Schulz B."/>
            <person name="Schulz C."/>
            <person name="Shakirov E.V."/>
            <person name="Shibagaki N."/>
            <person name="Shinohara N."/>
            <person name="Shippen D.E."/>
            <person name="Soerensen I."/>
            <person name="Sotooka R."/>
            <person name="Sugimoto N."/>
            <person name="Sugita M."/>
            <person name="Sumikawa N."/>
            <person name="Tanurdzic M."/>
            <person name="Theissen G."/>
            <person name="Ulvskov P."/>
            <person name="Wakazuki S."/>
            <person name="Weng J.K."/>
            <person name="Willats W.W."/>
            <person name="Wipf D."/>
            <person name="Wolf P.G."/>
            <person name="Yang L."/>
            <person name="Zimmer A.D."/>
            <person name="Zhu Q."/>
            <person name="Mitros T."/>
            <person name="Hellsten U."/>
            <person name="Loque D."/>
            <person name="Otillar R."/>
            <person name="Salamov A."/>
            <person name="Schmutz J."/>
            <person name="Shapiro H."/>
            <person name="Lindquist E."/>
            <person name="Lucas S."/>
            <person name="Rokhsar D."/>
            <person name="Grigoriev I.V."/>
        </authorList>
    </citation>
    <scope>NUCLEOTIDE SEQUENCE [LARGE SCALE GENOMIC DNA]</scope>
</reference>
<protein>
    <submittedName>
        <fullName evidence="8">Uncharacterized protein</fullName>
    </submittedName>
</protein>
<dbReference type="Proteomes" id="UP000001514">
    <property type="component" value="Unassembled WGS sequence"/>
</dbReference>
<dbReference type="GO" id="GO:0005730">
    <property type="term" value="C:nucleolus"/>
    <property type="evidence" value="ECO:0007669"/>
    <property type="project" value="UniProtKB-SubCell"/>
</dbReference>
<dbReference type="KEGG" id="smo:SELMODRAFT_268642"/>
<dbReference type="InterPro" id="IPR056750">
    <property type="entry name" value="RRM_ESF1"/>
</dbReference>
<dbReference type="AlphaFoldDB" id="D8SHN7"/>
<gene>
    <name evidence="8" type="ORF">SELMODRAFT_268642</name>
</gene>
<evidence type="ECO:0000259" key="6">
    <source>
        <dbReference type="Pfam" id="PF08159"/>
    </source>
</evidence>
<feature type="compositionally biased region" description="Basic residues" evidence="5">
    <location>
        <begin position="436"/>
        <end position="449"/>
    </location>
</feature>
<feature type="compositionally biased region" description="Basic and acidic residues" evidence="5">
    <location>
        <begin position="390"/>
        <end position="399"/>
    </location>
</feature>
<evidence type="ECO:0000313" key="8">
    <source>
        <dbReference type="EMBL" id="EFJ16146.1"/>
    </source>
</evidence>
<dbReference type="EMBL" id="GL377620">
    <property type="protein sequence ID" value="EFJ16146.1"/>
    <property type="molecule type" value="Genomic_DNA"/>
</dbReference>
<feature type="domain" description="NUC153" evidence="6">
    <location>
        <begin position="570"/>
        <end position="593"/>
    </location>
</feature>
<proteinExistence type="inferred from homology"/>
<evidence type="ECO:0000256" key="4">
    <source>
        <dbReference type="ARBA" id="ARBA00023242"/>
    </source>
</evidence>
<sequence>MKSKDRGGDAKRRRKDEAPVIDDPRFAGLHSDPRFQKLPKSRLRLPLDPRFQRMFTDKAFVDPFSLDKRGRPVKKKEKKKHTLERYYRIDDAAAATPAPEEGLKDKEGSVDVEEDGGVERNAALKEASDSSDDGASESSSSESSSSDVDDSGEEEEEEEEEEKVATTDKETRRLAVVNMDWSCIKALDLLMVFNSFLPKGGSIALVAVYPSQFGLEQMKKEEVHGPALFNSKQDDDQEDELDMEKLRAYEKSKLRYYFAVVTCDSVSTASALYTACDGIEFERTSNILDLQFVPDDREFTVEPRDVASQIEEGYEAPDFQTAALQLSNVKLTWDDDEPVRAKSLRKKFDPDELKEMDFKAYLASEDEDEDDESRREKFRSLLLDNPDEAPDSKKKKDVDMEITFPSGLEELNKKYLERNKKNRDEKEETVWEAQLRRKKEKRLDRKKKEKHDETDEKTAVAADEDGFNDPFFESDPEREADGASESEDEKIVPRKVDKDERKKNREERELKKKEDERRKAELELLLLDENGGKGGVKGYNLKKGKKRSKAKAKESDAKNEELLAKTDFNDPRFSALFNSHHFAIDPTDPQFKRQVRLFSLSLC</sequence>
<dbReference type="Pfam" id="PF08159">
    <property type="entry name" value="NUC153"/>
    <property type="match status" value="1"/>
</dbReference>
<dbReference type="InParanoid" id="D8SHN7"/>
<evidence type="ECO:0000259" key="7">
    <source>
        <dbReference type="Pfam" id="PF25121"/>
    </source>
</evidence>
<feature type="compositionally biased region" description="Acidic residues" evidence="5">
    <location>
        <begin position="462"/>
        <end position="474"/>
    </location>
</feature>
<evidence type="ECO:0000256" key="1">
    <source>
        <dbReference type="ARBA" id="ARBA00004604"/>
    </source>
</evidence>
<feature type="compositionally biased region" description="Basic residues" evidence="5">
    <location>
        <begin position="71"/>
        <end position="82"/>
    </location>
</feature>
<feature type="compositionally biased region" description="Low complexity" evidence="5">
    <location>
        <begin position="136"/>
        <end position="146"/>
    </location>
</feature>
<keyword evidence="4" id="KW-0539">Nucleus</keyword>
<feature type="region of interest" description="Disordered" evidence="5">
    <location>
        <begin position="530"/>
        <end position="558"/>
    </location>
</feature>
<feature type="compositionally biased region" description="Basic and acidic residues" evidence="5">
    <location>
        <begin position="410"/>
        <end position="429"/>
    </location>
</feature>
<dbReference type="OrthoDB" id="431825at2759"/>
<feature type="compositionally biased region" description="Basic and acidic residues" evidence="5">
    <location>
        <begin position="489"/>
        <end position="517"/>
    </location>
</feature>
<keyword evidence="9" id="KW-1185">Reference proteome</keyword>
<dbReference type="Gramene" id="EFJ16146">
    <property type="protein sequence ID" value="EFJ16146"/>
    <property type="gene ID" value="SELMODRAFT_268642"/>
</dbReference>
<evidence type="ECO:0000313" key="9">
    <source>
        <dbReference type="Proteomes" id="UP000001514"/>
    </source>
</evidence>
<dbReference type="FunCoup" id="D8SHN7">
    <property type="interactions" value="4048"/>
</dbReference>